<feature type="domain" description="Amidase" evidence="1">
    <location>
        <begin position="29"/>
        <end position="312"/>
    </location>
</feature>
<dbReference type="PROSITE" id="PS00571">
    <property type="entry name" value="AMIDASES"/>
    <property type="match status" value="1"/>
</dbReference>
<dbReference type="Pfam" id="PF01425">
    <property type="entry name" value="Amidase"/>
    <property type="match status" value="2"/>
</dbReference>
<dbReference type="InterPro" id="IPR036928">
    <property type="entry name" value="AS_sf"/>
</dbReference>
<dbReference type="PANTHER" id="PTHR43372:SF4">
    <property type="entry name" value="FATTY-ACID AMIDE HYDROLASE 2"/>
    <property type="match status" value="1"/>
</dbReference>
<evidence type="ECO:0000313" key="3">
    <source>
        <dbReference type="Proteomes" id="UP000032210"/>
    </source>
</evidence>
<reference evidence="2 3" key="1">
    <citation type="submission" date="2015-01" db="EMBL/GenBank/DDBJ databases">
        <title>Genome sequence of the beneficial rhizobacterium Pseudomonas fluorescens 2-79.</title>
        <authorList>
            <person name="Thuermer A."/>
            <person name="Daniel R."/>
        </authorList>
    </citation>
    <scope>NUCLEOTIDE SEQUENCE [LARGE SCALE GENOMIC DNA]</scope>
    <source>
        <strain evidence="2 3">2-79</strain>
    </source>
</reference>
<dbReference type="GO" id="GO:0012505">
    <property type="term" value="C:endomembrane system"/>
    <property type="evidence" value="ECO:0007669"/>
    <property type="project" value="TreeGrafter"/>
</dbReference>
<dbReference type="GO" id="GO:0047680">
    <property type="term" value="F:aryl-acylamidase activity"/>
    <property type="evidence" value="ECO:0007669"/>
    <property type="project" value="UniProtKB-EC"/>
</dbReference>
<accession>A0A0D0TBW1</accession>
<feature type="domain" description="Amidase" evidence="1">
    <location>
        <begin position="334"/>
        <end position="413"/>
    </location>
</feature>
<dbReference type="Gene3D" id="3.90.1300.10">
    <property type="entry name" value="Amidase signature (AS) domain"/>
    <property type="match status" value="1"/>
</dbReference>
<dbReference type="InterPro" id="IPR020556">
    <property type="entry name" value="Amidase_CS"/>
</dbReference>
<dbReference type="EC" id="3.5.1.13" evidence="2"/>
<dbReference type="RefSeq" id="WP_043049856.1">
    <property type="nucleotide sequence ID" value="NZ_JXCQ01000033.1"/>
</dbReference>
<keyword evidence="2" id="KW-0378">Hydrolase</keyword>
<gene>
    <name evidence="2" type="primary">aam</name>
    <name evidence="2" type="ORF">PFLU3_35170</name>
</gene>
<proteinExistence type="predicted"/>
<dbReference type="Proteomes" id="UP000032210">
    <property type="component" value="Unassembled WGS sequence"/>
</dbReference>
<sequence length="436" mass="45352">MSCSDSLLRHSATELATLIQQRKLTSTAVVSAYLARIEALNPSINALVQVRTQAALADAWAADRALAQGNCRGPLHGVPFTVKDVFDTQGVISAVGLTDRADYLPKQDAVVVTRMKAAGGILLGKSNCPPGGGGGVTDNPVYGATRNPHALSHSPGGSSGGEAAAIAAGLSPLGLGSDSGGSLRVPAHFCGICTLKPTSGRVPNTGVFDHPGGLSDPRSQIGPMARYVDDLALVLRVIAGEDGRDSGVIPMPLHDAPVHGVRGLRVAWYSDGGIEPVDLITEAMLQAVADHLESAGALVDTAFPSALSSARGITERYWSMSAGTGAQSIQLFSDWDRFRSAMLGFMASYDLILCPVDAAAAPRLEELRPGLFNHTLPYSLAGWPCVVVRAGTDAAGLPLGVQIVARPWHEHLALAAARVIERALPFTPCVVAQSDI</sequence>
<dbReference type="EMBL" id="JXCQ01000033">
    <property type="protein sequence ID" value="KIR21041.1"/>
    <property type="molecule type" value="Genomic_DNA"/>
</dbReference>
<organism evidence="2 3">
    <name type="scientific">Pseudomonas fluorescens</name>
    <dbReference type="NCBI Taxonomy" id="294"/>
    <lineage>
        <taxon>Bacteria</taxon>
        <taxon>Pseudomonadati</taxon>
        <taxon>Pseudomonadota</taxon>
        <taxon>Gammaproteobacteria</taxon>
        <taxon>Pseudomonadales</taxon>
        <taxon>Pseudomonadaceae</taxon>
        <taxon>Pseudomonas</taxon>
    </lineage>
</organism>
<dbReference type="PANTHER" id="PTHR43372">
    <property type="entry name" value="FATTY-ACID AMIDE HYDROLASE"/>
    <property type="match status" value="1"/>
</dbReference>
<dbReference type="PATRIC" id="fig|294.125.peg.3607"/>
<name>A0A0D0TBW1_PSEFL</name>
<dbReference type="InterPro" id="IPR052739">
    <property type="entry name" value="FAAH2"/>
</dbReference>
<dbReference type="AlphaFoldDB" id="A0A0D0TBW1"/>
<dbReference type="SUPFAM" id="SSF75304">
    <property type="entry name" value="Amidase signature (AS) enzymes"/>
    <property type="match status" value="1"/>
</dbReference>
<evidence type="ECO:0000259" key="1">
    <source>
        <dbReference type="Pfam" id="PF01425"/>
    </source>
</evidence>
<dbReference type="InterPro" id="IPR023631">
    <property type="entry name" value="Amidase_dom"/>
</dbReference>
<evidence type="ECO:0000313" key="2">
    <source>
        <dbReference type="EMBL" id="KIR21041.1"/>
    </source>
</evidence>
<comment type="caution">
    <text evidence="2">The sequence shown here is derived from an EMBL/GenBank/DDBJ whole genome shotgun (WGS) entry which is preliminary data.</text>
</comment>
<protein>
    <submittedName>
        <fullName evidence="2">Aam protein</fullName>
        <ecNumber evidence="2">3.5.1.13</ecNumber>
    </submittedName>
</protein>